<keyword evidence="9" id="KW-0406">Ion transport</keyword>
<dbReference type="InterPro" id="IPR005821">
    <property type="entry name" value="Ion_trans_dom"/>
</dbReference>
<dbReference type="SUPFAM" id="SSF81324">
    <property type="entry name" value="Voltage-gated potassium channels"/>
    <property type="match status" value="1"/>
</dbReference>
<dbReference type="InterPro" id="IPR027359">
    <property type="entry name" value="Volt_channel_dom_sf"/>
</dbReference>
<evidence type="ECO:0000256" key="12">
    <source>
        <dbReference type="SAM" id="Phobius"/>
    </source>
</evidence>
<sequence length="633" mass="72721">MLSSNHHQPSSITEYPKRDIGACAFILDETGQAMPPAFKQTNLSAVEHQLLPIKLSSPLHQVTTEMNMTYFAHIFFIACISLCYIYTYIIIVFFHFLNFFFINRSNNRRRKVTQNIPLIWFLTDVFNKKNLAEQALIATEAKYRYYTPGSMCRVGGKPPHRGAFTVSHLITTKSKLTTMNTAVLQGSIMATSHGISRINRHIKNVRSYYINPADRLGARIKKRSPIDDSPSTDEEVSSKALLPTDVRHQKGIVTESAKSNEFLRLNVGGHKFMLRKETIISRKVGRLLWLLELSLPDRLTLADAFFESTNEYYFERPPQLFHVIYQFYLTGLIHQPSHLCPMDILDEFQYWGIVPDNYLAPCCCADDKMMIIIHYNTANEGSRFQGDNDSISSYSSEEAPNLFKHLWLGDLRRTVWNVIEEPTSCFVYEDEIHIFVVIVIALSGLIVDMEPHPILSYTEYVCIIWFTLEYGLKMLVSSDRRKTFFQLLNIIDLMAIVPFIIEMTLFLFGVSTEQLRDLKGAFLVIRILRVLRVIRVLKLGRYSSGLQMFGKTLKASFRQLGMMAMVVLTGVIFFSTLVYFLEKDEPGSQFYSIPAACWWIRRSHANYSSPMAFDATEIRQLGMKKPATEDTIC</sequence>
<evidence type="ECO:0000313" key="16">
    <source>
        <dbReference type="WBParaSite" id="Hba_11699"/>
    </source>
</evidence>
<dbReference type="InterPro" id="IPR003131">
    <property type="entry name" value="T1-type_BTB"/>
</dbReference>
<evidence type="ECO:0000256" key="9">
    <source>
        <dbReference type="ARBA" id="ARBA00023065"/>
    </source>
</evidence>
<dbReference type="GO" id="GO:0008076">
    <property type="term" value="C:voltage-gated potassium channel complex"/>
    <property type="evidence" value="ECO:0007669"/>
    <property type="project" value="InterPro"/>
</dbReference>
<keyword evidence="7" id="KW-0630">Potassium</keyword>
<dbReference type="Gene3D" id="3.30.710.10">
    <property type="entry name" value="Potassium Channel Kv1.1, Chain A"/>
    <property type="match status" value="1"/>
</dbReference>
<feature type="transmembrane region" description="Helical" evidence="12">
    <location>
        <begin position="560"/>
        <end position="581"/>
    </location>
</feature>
<evidence type="ECO:0000256" key="2">
    <source>
        <dbReference type="ARBA" id="ARBA00022448"/>
    </source>
</evidence>
<reference evidence="16" key="1">
    <citation type="submission" date="2016-11" db="UniProtKB">
        <authorList>
            <consortium name="WormBaseParasite"/>
        </authorList>
    </citation>
    <scope>IDENTIFICATION</scope>
</reference>
<comment type="subcellular location">
    <subcellularLocation>
        <location evidence="1">Membrane</location>
        <topology evidence="1">Multi-pass membrane protein</topology>
    </subcellularLocation>
</comment>
<proteinExistence type="predicted"/>
<evidence type="ECO:0000259" key="14">
    <source>
        <dbReference type="Pfam" id="PF02214"/>
    </source>
</evidence>
<keyword evidence="3" id="KW-0633">Potassium transport</keyword>
<evidence type="ECO:0000256" key="7">
    <source>
        <dbReference type="ARBA" id="ARBA00022958"/>
    </source>
</evidence>
<evidence type="ECO:0000313" key="15">
    <source>
        <dbReference type="Proteomes" id="UP000095283"/>
    </source>
</evidence>
<feature type="transmembrane region" description="Helical" evidence="12">
    <location>
        <begin position="432"/>
        <end position="448"/>
    </location>
</feature>
<evidence type="ECO:0000256" key="6">
    <source>
        <dbReference type="ARBA" id="ARBA00022882"/>
    </source>
</evidence>
<dbReference type="InterPro" id="IPR028325">
    <property type="entry name" value="VG_K_chnl"/>
</dbReference>
<evidence type="ECO:0000259" key="13">
    <source>
        <dbReference type="Pfam" id="PF00520"/>
    </source>
</evidence>
<organism evidence="15 16">
    <name type="scientific">Heterorhabditis bacteriophora</name>
    <name type="common">Entomopathogenic nematode worm</name>
    <dbReference type="NCBI Taxonomy" id="37862"/>
    <lineage>
        <taxon>Eukaryota</taxon>
        <taxon>Metazoa</taxon>
        <taxon>Ecdysozoa</taxon>
        <taxon>Nematoda</taxon>
        <taxon>Chromadorea</taxon>
        <taxon>Rhabditida</taxon>
        <taxon>Rhabditina</taxon>
        <taxon>Rhabditomorpha</taxon>
        <taxon>Strongyloidea</taxon>
        <taxon>Heterorhabditidae</taxon>
        <taxon>Heterorhabditis</taxon>
    </lineage>
</organism>
<dbReference type="Gene3D" id="1.20.120.350">
    <property type="entry name" value="Voltage-gated potassium channels. Chain C"/>
    <property type="match status" value="1"/>
</dbReference>
<dbReference type="PRINTS" id="PR01494">
    <property type="entry name" value="KV9CHANNEL"/>
</dbReference>
<dbReference type="Gene3D" id="1.10.287.70">
    <property type="match status" value="1"/>
</dbReference>
<keyword evidence="5" id="KW-0631">Potassium channel</keyword>
<dbReference type="PANTHER" id="PTHR11537">
    <property type="entry name" value="VOLTAGE-GATED POTASSIUM CHANNEL"/>
    <property type="match status" value="1"/>
</dbReference>
<dbReference type="SUPFAM" id="SSF54695">
    <property type="entry name" value="POZ domain"/>
    <property type="match status" value="1"/>
</dbReference>
<name>A0A1I7X2Q0_HETBA</name>
<keyword evidence="4 12" id="KW-0812">Transmembrane</keyword>
<dbReference type="AlphaFoldDB" id="A0A1I7X2Q0"/>
<dbReference type="GO" id="GO:0005251">
    <property type="term" value="F:delayed rectifier potassium channel activity"/>
    <property type="evidence" value="ECO:0007669"/>
    <property type="project" value="TreeGrafter"/>
</dbReference>
<evidence type="ECO:0000256" key="4">
    <source>
        <dbReference type="ARBA" id="ARBA00022692"/>
    </source>
</evidence>
<dbReference type="InterPro" id="IPR003971">
    <property type="entry name" value="K_chnl_volt-dep_Kv5/Kv9"/>
</dbReference>
<dbReference type="PANTHER" id="PTHR11537:SF254">
    <property type="entry name" value="POTASSIUM VOLTAGE-GATED CHANNEL PROTEIN SHAB"/>
    <property type="match status" value="1"/>
</dbReference>
<evidence type="ECO:0000256" key="3">
    <source>
        <dbReference type="ARBA" id="ARBA00022538"/>
    </source>
</evidence>
<keyword evidence="15" id="KW-1185">Reference proteome</keyword>
<evidence type="ECO:0000256" key="10">
    <source>
        <dbReference type="ARBA" id="ARBA00023136"/>
    </source>
</evidence>
<accession>A0A1I7X2Q0</accession>
<dbReference type="InterPro" id="IPR011333">
    <property type="entry name" value="SKP1/BTB/POZ_sf"/>
</dbReference>
<dbReference type="Pfam" id="PF02214">
    <property type="entry name" value="BTB_2"/>
    <property type="match status" value="1"/>
</dbReference>
<evidence type="ECO:0000256" key="5">
    <source>
        <dbReference type="ARBA" id="ARBA00022826"/>
    </source>
</evidence>
<dbReference type="Pfam" id="PF00520">
    <property type="entry name" value="Ion_trans"/>
    <property type="match status" value="1"/>
</dbReference>
<feature type="transmembrane region" description="Helical" evidence="12">
    <location>
        <begin position="454"/>
        <end position="472"/>
    </location>
</feature>
<evidence type="ECO:0000256" key="1">
    <source>
        <dbReference type="ARBA" id="ARBA00004141"/>
    </source>
</evidence>
<dbReference type="Proteomes" id="UP000095283">
    <property type="component" value="Unplaced"/>
</dbReference>
<dbReference type="GO" id="GO:0001508">
    <property type="term" value="P:action potential"/>
    <property type="evidence" value="ECO:0007669"/>
    <property type="project" value="TreeGrafter"/>
</dbReference>
<keyword evidence="2" id="KW-0813">Transport</keyword>
<dbReference type="WBParaSite" id="Hba_11699">
    <property type="protein sequence ID" value="Hba_11699"/>
    <property type="gene ID" value="Hba_11699"/>
</dbReference>
<dbReference type="GO" id="GO:0051260">
    <property type="term" value="P:protein homooligomerization"/>
    <property type="evidence" value="ECO:0007669"/>
    <property type="project" value="InterPro"/>
</dbReference>
<keyword evidence="8 12" id="KW-1133">Transmembrane helix</keyword>
<evidence type="ECO:0000256" key="8">
    <source>
        <dbReference type="ARBA" id="ARBA00022989"/>
    </source>
</evidence>
<feature type="domain" description="Potassium channel tetramerisation-type BTB" evidence="14">
    <location>
        <begin position="263"/>
        <end position="356"/>
    </location>
</feature>
<feature type="transmembrane region" description="Helical" evidence="12">
    <location>
        <begin position="484"/>
        <end position="508"/>
    </location>
</feature>
<keyword evidence="10 12" id="KW-0472">Membrane</keyword>
<dbReference type="PRINTS" id="PR00169">
    <property type="entry name" value="KCHANNEL"/>
</dbReference>
<feature type="transmembrane region" description="Helical" evidence="12">
    <location>
        <begin position="70"/>
        <end position="101"/>
    </location>
</feature>
<keyword evidence="6" id="KW-0851">Voltage-gated channel</keyword>
<feature type="domain" description="Ion transport" evidence="13">
    <location>
        <begin position="433"/>
        <end position="600"/>
    </location>
</feature>
<protein>
    <submittedName>
        <fullName evidence="16">BTB domain-containing protein</fullName>
    </submittedName>
</protein>
<evidence type="ECO:0000256" key="11">
    <source>
        <dbReference type="ARBA" id="ARBA00023303"/>
    </source>
</evidence>
<dbReference type="CDD" id="cd18317">
    <property type="entry name" value="BTB_POZ_Kv"/>
    <property type="match status" value="1"/>
</dbReference>
<keyword evidence="11" id="KW-0407">Ion channel</keyword>